<accession>A0ABW2NDT5</accession>
<dbReference type="EMBL" id="JBHTCT010000007">
    <property type="protein sequence ID" value="MFC7364196.1"/>
    <property type="molecule type" value="Genomic_DNA"/>
</dbReference>
<proteinExistence type="predicted"/>
<evidence type="ECO:0000259" key="1">
    <source>
        <dbReference type="Pfam" id="PF08928"/>
    </source>
</evidence>
<dbReference type="SUPFAM" id="SSF140731">
    <property type="entry name" value="PA2201 C-terminal domain-like"/>
    <property type="match status" value="1"/>
</dbReference>
<comment type="caution">
    <text evidence="3">The sequence shown here is derived from an EMBL/GenBank/DDBJ whole genome shotgun (WGS) entry which is preliminary data.</text>
</comment>
<dbReference type="Gene3D" id="1.10.3920.10">
    <property type="entry name" value="PA2201 C-terminal domain-like"/>
    <property type="match status" value="1"/>
</dbReference>
<sequence>MLMRDHLKDEDYFKDYIEQHHSAIVEFEDLAEQLINERGADDRGVYSAYISLSGYYFNKAISLYSAGYSMDEIKDILPPLIDSMEKTWDPGVIKDYDYYLETVWLLAIGIMLEIEDSLFARLEKLAQVYKEQDALVDFLLNSRRSGWEPHHSTFLFGLPYKKLLPVIHGDVSEQQTQKPESYLKNDWYKGHKKAWWYEAHHDDDIIYPGYWSFESGAIVKILGLDDSCLKDVPYYPYDMVHYKD</sequence>
<protein>
    <submittedName>
        <fullName evidence="3">PoNe immunity protein domain-containing protein</fullName>
    </submittedName>
</protein>
<reference evidence="4" key="1">
    <citation type="journal article" date="2019" name="Int. J. Syst. Evol. Microbiol.">
        <title>The Global Catalogue of Microorganisms (GCM) 10K type strain sequencing project: providing services to taxonomists for standard genome sequencing and annotation.</title>
        <authorList>
            <consortium name="The Broad Institute Genomics Platform"/>
            <consortium name="The Broad Institute Genome Sequencing Center for Infectious Disease"/>
            <person name="Wu L."/>
            <person name="Ma J."/>
        </authorList>
    </citation>
    <scope>NUCLEOTIDE SEQUENCE [LARGE SCALE GENOMIC DNA]</scope>
    <source>
        <strain evidence="4">JCM 4738</strain>
    </source>
</reference>
<evidence type="ECO:0000313" key="4">
    <source>
        <dbReference type="Proteomes" id="UP001596483"/>
    </source>
</evidence>
<dbReference type="Pfam" id="PF08929">
    <property type="entry name" value="PoNi_C"/>
    <property type="match status" value="1"/>
</dbReference>
<dbReference type="Proteomes" id="UP001596483">
    <property type="component" value="Unassembled WGS sequence"/>
</dbReference>
<dbReference type="InterPro" id="IPR028983">
    <property type="entry name" value="PA2201-like_C"/>
</dbReference>
<name>A0ABW2NDT5_9BACL</name>
<feature type="domain" description="PoNi N-terminal" evidence="1">
    <location>
        <begin position="4"/>
        <end position="122"/>
    </location>
</feature>
<dbReference type="InterPro" id="IPR015024">
    <property type="entry name" value="PoNi_N"/>
</dbReference>
<evidence type="ECO:0000313" key="3">
    <source>
        <dbReference type="EMBL" id="MFC7364196.1"/>
    </source>
</evidence>
<evidence type="ECO:0000259" key="2">
    <source>
        <dbReference type="Pfam" id="PF08929"/>
    </source>
</evidence>
<dbReference type="InterPro" id="IPR015025">
    <property type="entry name" value="PoNi_C"/>
</dbReference>
<organism evidence="3 4">
    <name type="scientific">Bhargavaea changchunensis</name>
    <dbReference type="NCBI Taxonomy" id="2134037"/>
    <lineage>
        <taxon>Bacteria</taxon>
        <taxon>Bacillati</taxon>
        <taxon>Bacillota</taxon>
        <taxon>Bacilli</taxon>
        <taxon>Bacillales</taxon>
        <taxon>Caryophanaceae</taxon>
        <taxon>Bhargavaea</taxon>
    </lineage>
</organism>
<gene>
    <name evidence="3" type="ORF">ACFQQH_03350</name>
</gene>
<keyword evidence="4" id="KW-1185">Reference proteome</keyword>
<feature type="domain" description="PoNi C-terminal" evidence="2">
    <location>
        <begin position="132"/>
        <end position="239"/>
    </location>
</feature>
<dbReference type="Pfam" id="PF08928">
    <property type="entry name" value="PoNi_N"/>
    <property type="match status" value="1"/>
</dbReference>